<accession>A0A127Z4K6</accession>
<feature type="region of interest" description="Disordered" evidence="1">
    <location>
        <begin position="566"/>
        <end position="636"/>
    </location>
</feature>
<feature type="compositionally biased region" description="Basic and acidic residues" evidence="1">
    <location>
        <begin position="742"/>
        <end position="752"/>
    </location>
</feature>
<feature type="compositionally biased region" description="Acidic residues" evidence="1">
    <location>
        <begin position="279"/>
        <end position="289"/>
    </location>
</feature>
<evidence type="ECO:0000313" key="2">
    <source>
        <dbReference type="EMBL" id="CDR88774.1"/>
    </source>
</evidence>
<feature type="compositionally biased region" description="Polar residues" evidence="1">
    <location>
        <begin position="618"/>
        <end position="633"/>
    </location>
</feature>
<dbReference type="OrthoDB" id="3366950at2759"/>
<feature type="region of interest" description="Disordered" evidence="1">
    <location>
        <begin position="1096"/>
        <end position="1117"/>
    </location>
</feature>
<dbReference type="AlphaFoldDB" id="A0A127Z4K6"/>
<feature type="compositionally biased region" description="Acidic residues" evidence="1">
    <location>
        <begin position="815"/>
        <end position="827"/>
    </location>
</feature>
<feature type="compositionally biased region" description="Polar residues" evidence="1">
    <location>
        <begin position="290"/>
        <end position="303"/>
    </location>
</feature>
<gene>
    <name evidence="2" type="ORF">SPSC_05606</name>
</gene>
<feature type="compositionally biased region" description="Acidic residues" evidence="1">
    <location>
        <begin position="784"/>
        <end position="793"/>
    </location>
</feature>
<name>A0A127Z4K6_9BASI</name>
<organism evidence="2">
    <name type="scientific">Sporisorium scitamineum</name>
    <dbReference type="NCBI Taxonomy" id="49012"/>
    <lineage>
        <taxon>Eukaryota</taxon>
        <taxon>Fungi</taxon>
        <taxon>Dikarya</taxon>
        <taxon>Basidiomycota</taxon>
        <taxon>Ustilaginomycotina</taxon>
        <taxon>Ustilaginomycetes</taxon>
        <taxon>Ustilaginales</taxon>
        <taxon>Ustilaginaceae</taxon>
        <taxon>Sporisorium</taxon>
    </lineage>
</organism>
<feature type="compositionally biased region" description="Basic residues" evidence="1">
    <location>
        <begin position="1191"/>
        <end position="1205"/>
    </location>
</feature>
<feature type="compositionally biased region" description="Basic and acidic residues" evidence="1">
    <location>
        <begin position="1132"/>
        <end position="1152"/>
    </location>
</feature>
<feature type="region of interest" description="Disordered" evidence="1">
    <location>
        <begin position="239"/>
        <end position="265"/>
    </location>
</feature>
<feature type="region of interest" description="Disordered" evidence="1">
    <location>
        <begin position="278"/>
        <end position="485"/>
    </location>
</feature>
<feature type="compositionally biased region" description="Acidic residues" evidence="1">
    <location>
        <begin position="1107"/>
        <end position="1116"/>
    </location>
</feature>
<feature type="region of interest" description="Disordered" evidence="1">
    <location>
        <begin position="858"/>
        <end position="905"/>
    </location>
</feature>
<feature type="region of interest" description="Disordered" evidence="1">
    <location>
        <begin position="495"/>
        <end position="514"/>
    </location>
</feature>
<feature type="compositionally biased region" description="Acidic residues" evidence="1">
    <location>
        <begin position="866"/>
        <end position="905"/>
    </location>
</feature>
<dbReference type="EMBL" id="LK056689">
    <property type="protein sequence ID" value="CDR88774.1"/>
    <property type="molecule type" value="Genomic_DNA"/>
</dbReference>
<feature type="compositionally biased region" description="Polar residues" evidence="1">
    <location>
        <begin position="500"/>
        <end position="514"/>
    </location>
</feature>
<protein>
    <recommendedName>
        <fullName evidence="3">DUF3835 domain-containing protein</fullName>
    </recommendedName>
</protein>
<feature type="compositionally biased region" description="Low complexity" evidence="1">
    <location>
        <begin position="354"/>
        <end position="364"/>
    </location>
</feature>
<feature type="compositionally biased region" description="Basic and acidic residues" evidence="1">
    <location>
        <begin position="253"/>
        <end position="265"/>
    </location>
</feature>
<reference evidence="2" key="1">
    <citation type="submission" date="2014-06" db="EMBL/GenBank/DDBJ databases">
        <authorList>
            <person name="Ju J."/>
            <person name="Zhang J."/>
        </authorList>
    </citation>
    <scope>NUCLEOTIDE SEQUENCE</scope>
    <source>
        <strain evidence="2">SscI8</strain>
    </source>
</reference>
<feature type="compositionally biased region" description="Basic and acidic residues" evidence="1">
    <location>
        <begin position="587"/>
        <end position="617"/>
    </location>
</feature>
<feature type="region of interest" description="Disordered" evidence="1">
    <location>
        <begin position="1132"/>
        <end position="1205"/>
    </location>
</feature>
<feature type="region of interest" description="Disordered" evidence="1">
    <location>
        <begin position="712"/>
        <end position="845"/>
    </location>
</feature>
<evidence type="ECO:0008006" key="3">
    <source>
        <dbReference type="Google" id="ProtNLM"/>
    </source>
</evidence>
<evidence type="ECO:0000256" key="1">
    <source>
        <dbReference type="SAM" id="MobiDB-lite"/>
    </source>
</evidence>
<proteinExistence type="predicted"/>
<feature type="compositionally biased region" description="Low complexity" evidence="1">
    <location>
        <begin position="447"/>
        <end position="460"/>
    </location>
</feature>
<feature type="compositionally biased region" description="Basic and acidic residues" evidence="1">
    <location>
        <begin position="566"/>
        <end position="576"/>
    </location>
</feature>
<sequence>MTSTLPSDPSEISATAQALLQAHYGRLKQGANASPSDSVASQQDELAKLEQAVQNIDRICLQLDNLLVAQQLHVGKDSSSQAARTLQPLGPLAFWPSRVVQGEDHVFVRQDPAGLSSRDQLLLEDEALPALTSRPSNGDKVSVSIRLPDPSRTLQVDYVKATFRDAQMQLQARKSRYLSSATELRERIAPELRKGVQGSNSSAAAMKASGEHMVNENNEVLNEEGLPFYEPVEQITEEEARQNKKAYMQPFVRADDQRTADKEQRRRWLDDMLNKFEEEEKDEDSDEEQQSPQQATDATSPVSAPTADAPSAEEETRVVLRARTPSPPPSPDDLAKPKTLPEIVSATRPPPPKSALKASAARPAIVQRPSFGSAGIRRGFLNLNPSSPGAIKSSYSWEDLEKEEKKQQPASPTDSERPSRSQTPTPSNRSNNSTLALSLLGRVTDAGSSPLTSGTSTPTKKSVRIKSPERAHPEASAGSGLTPLQRALRLSIRVKENYTEPATSSQPANDTSSMMIRVLESGSGTAEKRHRDDIGVEEEAERIVKLLGPNVVEGHPSAPPADVLKKMQEAHEEDQRNSTPEAIAARAKQEEEAREQERLQRLAEKPALRHSVMERPKTSTSSATRDQGQQVSMQVKAQQAKFSAFKAGFLNQKPAGTSKFVSNTGLPRKAAASANTNTGVVPAAPTQSLGMSALDRASLGDDELSERRQAMGLSAAVPHARPSKAYAEKMKQRQQGFDPDSQQDKAGAEVKVGKQVKLARPVADDDVSRPGRVRFGPPAGAADAEMEVDEDDDEGHKQVTEINPGAALENHLSEDVDDGRELDEEQEEPKIEGGGADTDEEDAYFDSYLSKRSRRAAAAASRGLDVDDDDVDFDVDFDDDGDDDADDWGVDDDDFDEDDDDEFDYDPEDLIALAPKMGADAESLASHPDLLKEYEEARAKLAAMGLAMPVGAGSDDTRAAMMGAARAAGGSMGDEEEEDDDYEMDIVPLDAAVEDAEYQGNTTSSGAAGSGSRISRFKASLSQQRMPGTRSNTAKLEDVLSSAQNVGPTTATDTHKSVAFSMDGRSTQNDSEASSAPVMIIPQLAPVRFPKNGDLIQGKFSGPVDLDGGESDEDNEKAEMVMRSRLERMEWKKNNPEEARRLAESKRAREMVEQGVTPPPVARRQGKAEEEATTVAADKAEEATTEATTSRPKKVSRFKAARMAQ</sequence>
<feature type="compositionally biased region" description="Polar residues" evidence="1">
    <location>
        <begin position="420"/>
        <end position="436"/>
    </location>
</feature>